<feature type="transmembrane region" description="Helical" evidence="12">
    <location>
        <begin position="12"/>
        <end position="30"/>
    </location>
</feature>
<feature type="transmembrane region" description="Helical" evidence="12">
    <location>
        <begin position="131"/>
        <end position="149"/>
    </location>
</feature>
<dbReference type="Proteomes" id="UP001144612">
    <property type="component" value="Unassembled WGS sequence"/>
</dbReference>
<dbReference type="NCBIfam" id="TIGR00797">
    <property type="entry name" value="matE"/>
    <property type="match status" value="1"/>
</dbReference>
<evidence type="ECO:0000256" key="7">
    <source>
        <dbReference type="ARBA" id="ARBA00022692"/>
    </source>
</evidence>
<evidence type="ECO:0000256" key="9">
    <source>
        <dbReference type="ARBA" id="ARBA00023065"/>
    </source>
</evidence>
<proteinExistence type="predicted"/>
<feature type="transmembrane region" description="Helical" evidence="12">
    <location>
        <begin position="254"/>
        <end position="273"/>
    </location>
</feature>
<dbReference type="InterPro" id="IPR050222">
    <property type="entry name" value="MATE_MdtK"/>
</dbReference>
<dbReference type="PANTHER" id="PTHR43298:SF4">
    <property type="entry name" value="DRUG_SODIUM ANTIPORTER"/>
    <property type="match status" value="1"/>
</dbReference>
<keyword evidence="5" id="KW-0050">Antiport</keyword>
<evidence type="ECO:0000256" key="8">
    <source>
        <dbReference type="ARBA" id="ARBA00022989"/>
    </source>
</evidence>
<evidence type="ECO:0000313" key="13">
    <source>
        <dbReference type="EMBL" id="MCY6960523.1"/>
    </source>
</evidence>
<dbReference type="InterPro" id="IPR048279">
    <property type="entry name" value="MdtK-like"/>
</dbReference>
<evidence type="ECO:0000256" key="1">
    <source>
        <dbReference type="ARBA" id="ARBA00003408"/>
    </source>
</evidence>
<comment type="function">
    <text evidence="1">Multidrug efflux pump.</text>
</comment>
<dbReference type="CDD" id="cd13137">
    <property type="entry name" value="MATE_NorM_like"/>
    <property type="match status" value="1"/>
</dbReference>
<feature type="transmembrane region" description="Helical" evidence="12">
    <location>
        <begin position="392"/>
        <end position="411"/>
    </location>
</feature>
<name>A0ABT4DDY7_9CLOT</name>
<reference evidence="13" key="1">
    <citation type="submission" date="2022-12" db="EMBL/GenBank/DDBJ databases">
        <title>Clostridium sp. nov., isolated from industrial wastewater.</title>
        <authorList>
            <person name="Jiayan W."/>
        </authorList>
    </citation>
    <scope>NUCLEOTIDE SEQUENCE</scope>
    <source>
        <strain evidence="13">ZC22-4</strain>
    </source>
</reference>
<evidence type="ECO:0000256" key="2">
    <source>
        <dbReference type="ARBA" id="ARBA00004651"/>
    </source>
</evidence>
<feature type="transmembrane region" description="Helical" evidence="12">
    <location>
        <begin position="53"/>
        <end position="76"/>
    </location>
</feature>
<feature type="transmembrane region" description="Helical" evidence="12">
    <location>
        <begin position="315"/>
        <end position="335"/>
    </location>
</feature>
<feature type="transmembrane region" description="Helical" evidence="12">
    <location>
        <begin position="417"/>
        <end position="438"/>
    </location>
</feature>
<feature type="transmembrane region" description="Helical" evidence="12">
    <location>
        <begin position="355"/>
        <end position="380"/>
    </location>
</feature>
<evidence type="ECO:0000256" key="3">
    <source>
        <dbReference type="ARBA" id="ARBA00020268"/>
    </source>
</evidence>
<dbReference type="PIRSF" id="PIRSF006603">
    <property type="entry name" value="DinF"/>
    <property type="match status" value="1"/>
</dbReference>
<dbReference type="InterPro" id="IPR002528">
    <property type="entry name" value="MATE_fam"/>
</dbReference>
<keyword evidence="4" id="KW-0813">Transport</keyword>
<evidence type="ECO:0000256" key="4">
    <source>
        <dbReference type="ARBA" id="ARBA00022448"/>
    </source>
</evidence>
<dbReference type="EMBL" id="JAPQFJ010000032">
    <property type="protein sequence ID" value="MCY6960523.1"/>
    <property type="molecule type" value="Genomic_DNA"/>
</dbReference>
<evidence type="ECO:0000256" key="6">
    <source>
        <dbReference type="ARBA" id="ARBA00022475"/>
    </source>
</evidence>
<gene>
    <name evidence="13" type="ORF">OW729_18155</name>
</gene>
<feature type="transmembrane region" description="Helical" evidence="12">
    <location>
        <begin position="195"/>
        <end position="215"/>
    </location>
</feature>
<keyword evidence="14" id="KW-1185">Reference proteome</keyword>
<keyword evidence="10 12" id="KW-0472">Membrane</keyword>
<organism evidence="13 14">
    <name type="scientific">Clostridium brassicae</name>
    <dbReference type="NCBI Taxonomy" id="2999072"/>
    <lineage>
        <taxon>Bacteria</taxon>
        <taxon>Bacillati</taxon>
        <taxon>Bacillota</taxon>
        <taxon>Clostridia</taxon>
        <taxon>Eubacteriales</taxon>
        <taxon>Clostridiaceae</taxon>
        <taxon>Clostridium</taxon>
    </lineage>
</organism>
<comment type="caution">
    <text evidence="13">The sequence shown here is derived from an EMBL/GenBank/DDBJ whole genome shotgun (WGS) entry which is preliminary data.</text>
</comment>
<evidence type="ECO:0000256" key="12">
    <source>
        <dbReference type="SAM" id="Phobius"/>
    </source>
</evidence>
<sequence length="446" mass="49396">MFNKNTIKDVLRLALPAVGEMALYMMVWVFDTMMVGQYGGKIAVSAVGLSSEIVYTFINIFISIGICIAITSLVARKYGAKDYHSAEEFASIGFLVGLLISLTISIIMFTFSENILKIAQARGEVLTFGIIYMKVVSIGLFFNMLLAIFNGVFRGYGNTKIPLLISALINIVNLSLDYVLIFGKFGFPEMGVRGAALATSIAEFSGFIFALIYMIKKSKIKIKIKYVKSLNKNKLLSLLKLAIPSSMQEGSVSICRLLSTFMVMHIGATAFAANQITTTIESLSFMPGWGFGIAATTLVGHKIGEKNYKKAKEYAFTCTLFGTIFMTLCAVLFLVCPKLLISLFIDSAEKEVIHLGALCLMIASIEQIPMGISLVLGGSLKGSGNTTTPFKISFVSSWIIRLPLMFYFIYILKVSVIYVWFITSLQWLFEGIVMFFMFKKYFKSLE</sequence>
<feature type="transmembrane region" description="Helical" evidence="12">
    <location>
        <begin position="285"/>
        <end position="303"/>
    </location>
</feature>
<evidence type="ECO:0000256" key="5">
    <source>
        <dbReference type="ARBA" id="ARBA00022449"/>
    </source>
</evidence>
<keyword evidence="8 12" id="KW-1133">Transmembrane helix</keyword>
<evidence type="ECO:0000256" key="11">
    <source>
        <dbReference type="ARBA" id="ARBA00031636"/>
    </source>
</evidence>
<evidence type="ECO:0000313" key="14">
    <source>
        <dbReference type="Proteomes" id="UP001144612"/>
    </source>
</evidence>
<dbReference type="RefSeq" id="WP_268062960.1">
    <property type="nucleotide sequence ID" value="NZ_JAPQFJ010000032.1"/>
</dbReference>
<keyword evidence="9" id="KW-0406">Ion transport</keyword>
<comment type="subcellular location">
    <subcellularLocation>
        <location evidence="2">Cell membrane</location>
        <topology evidence="2">Multi-pass membrane protein</topology>
    </subcellularLocation>
</comment>
<keyword evidence="7 12" id="KW-0812">Transmembrane</keyword>
<dbReference type="PANTHER" id="PTHR43298">
    <property type="entry name" value="MULTIDRUG RESISTANCE PROTEIN NORM-RELATED"/>
    <property type="match status" value="1"/>
</dbReference>
<evidence type="ECO:0000256" key="10">
    <source>
        <dbReference type="ARBA" id="ARBA00023136"/>
    </source>
</evidence>
<protein>
    <recommendedName>
        <fullName evidence="3">Probable multidrug resistance protein NorM</fullName>
    </recommendedName>
    <alternativeName>
        <fullName evidence="11">Multidrug-efflux transporter</fullName>
    </alternativeName>
</protein>
<accession>A0ABT4DDY7</accession>
<dbReference type="Pfam" id="PF01554">
    <property type="entry name" value="MatE"/>
    <property type="match status" value="2"/>
</dbReference>
<keyword evidence="6" id="KW-1003">Cell membrane</keyword>
<feature type="transmembrane region" description="Helical" evidence="12">
    <location>
        <begin position="161"/>
        <end position="183"/>
    </location>
</feature>
<feature type="transmembrane region" description="Helical" evidence="12">
    <location>
        <begin position="88"/>
        <end position="111"/>
    </location>
</feature>